<comment type="caution">
    <text evidence="1">The sequence shown here is derived from an EMBL/GenBank/DDBJ whole genome shotgun (WGS) entry which is preliminary data.</text>
</comment>
<evidence type="ECO:0000313" key="2">
    <source>
        <dbReference type="Proteomes" id="UP001302676"/>
    </source>
</evidence>
<name>A0AAN6UUC9_9PEZI</name>
<dbReference type="AlphaFoldDB" id="A0AAN6UUC9"/>
<dbReference type="EMBL" id="MU853667">
    <property type="protein sequence ID" value="KAK4139362.1"/>
    <property type="molecule type" value="Genomic_DNA"/>
</dbReference>
<accession>A0AAN6UUC9</accession>
<reference evidence="1" key="2">
    <citation type="submission" date="2023-05" db="EMBL/GenBank/DDBJ databases">
        <authorList>
            <consortium name="Lawrence Berkeley National Laboratory"/>
            <person name="Steindorff A."/>
            <person name="Hensen N."/>
            <person name="Bonometti L."/>
            <person name="Westerberg I."/>
            <person name="Brannstrom I.O."/>
            <person name="Guillou S."/>
            <person name="Cros-Aarteil S."/>
            <person name="Calhoun S."/>
            <person name="Haridas S."/>
            <person name="Kuo A."/>
            <person name="Mondo S."/>
            <person name="Pangilinan J."/>
            <person name="Riley R."/>
            <person name="Labutti K."/>
            <person name="Andreopoulos B."/>
            <person name="Lipzen A."/>
            <person name="Chen C."/>
            <person name="Yanf M."/>
            <person name="Daum C."/>
            <person name="Ng V."/>
            <person name="Clum A."/>
            <person name="Ohm R."/>
            <person name="Martin F."/>
            <person name="Silar P."/>
            <person name="Natvig D."/>
            <person name="Lalanne C."/>
            <person name="Gautier V."/>
            <person name="Ament-Velasquez S.L."/>
            <person name="Kruys A."/>
            <person name="Hutchinson M.I."/>
            <person name="Powell A.J."/>
            <person name="Barry K."/>
            <person name="Miller A.N."/>
            <person name="Grigoriev I.V."/>
            <person name="Debuchy R."/>
            <person name="Gladieux P."/>
            <person name="Thoren M.H."/>
            <person name="Johannesson H."/>
        </authorList>
    </citation>
    <scope>NUCLEOTIDE SEQUENCE</scope>
    <source>
        <strain evidence="1">CBS 141.50</strain>
    </source>
</reference>
<dbReference type="GeneID" id="87821677"/>
<gene>
    <name evidence="1" type="ORF">C8A04DRAFT_40780</name>
</gene>
<protein>
    <submittedName>
        <fullName evidence="1">Uncharacterized protein</fullName>
    </submittedName>
</protein>
<evidence type="ECO:0000313" key="1">
    <source>
        <dbReference type="EMBL" id="KAK4139362.1"/>
    </source>
</evidence>
<reference evidence="1" key="1">
    <citation type="journal article" date="2023" name="Mol. Phylogenet. Evol.">
        <title>Genome-scale phylogeny and comparative genomics of the fungal order Sordariales.</title>
        <authorList>
            <person name="Hensen N."/>
            <person name="Bonometti L."/>
            <person name="Westerberg I."/>
            <person name="Brannstrom I.O."/>
            <person name="Guillou S."/>
            <person name="Cros-Aarteil S."/>
            <person name="Calhoun S."/>
            <person name="Haridas S."/>
            <person name="Kuo A."/>
            <person name="Mondo S."/>
            <person name="Pangilinan J."/>
            <person name="Riley R."/>
            <person name="LaButti K."/>
            <person name="Andreopoulos B."/>
            <person name="Lipzen A."/>
            <person name="Chen C."/>
            <person name="Yan M."/>
            <person name="Daum C."/>
            <person name="Ng V."/>
            <person name="Clum A."/>
            <person name="Steindorff A."/>
            <person name="Ohm R.A."/>
            <person name="Martin F."/>
            <person name="Silar P."/>
            <person name="Natvig D.O."/>
            <person name="Lalanne C."/>
            <person name="Gautier V."/>
            <person name="Ament-Velasquez S.L."/>
            <person name="Kruys A."/>
            <person name="Hutchinson M.I."/>
            <person name="Powell A.J."/>
            <person name="Barry K."/>
            <person name="Miller A.N."/>
            <person name="Grigoriev I.V."/>
            <person name="Debuchy R."/>
            <person name="Gladieux P."/>
            <person name="Hiltunen Thoren M."/>
            <person name="Johannesson H."/>
        </authorList>
    </citation>
    <scope>NUCLEOTIDE SEQUENCE</scope>
    <source>
        <strain evidence="1">CBS 141.50</strain>
    </source>
</reference>
<organism evidence="1 2">
    <name type="scientific">Dichotomopilus funicola</name>
    <dbReference type="NCBI Taxonomy" id="1934379"/>
    <lineage>
        <taxon>Eukaryota</taxon>
        <taxon>Fungi</taxon>
        <taxon>Dikarya</taxon>
        <taxon>Ascomycota</taxon>
        <taxon>Pezizomycotina</taxon>
        <taxon>Sordariomycetes</taxon>
        <taxon>Sordariomycetidae</taxon>
        <taxon>Sordariales</taxon>
        <taxon>Chaetomiaceae</taxon>
        <taxon>Dichotomopilus</taxon>
    </lineage>
</organism>
<dbReference type="RefSeq" id="XP_062632733.1">
    <property type="nucleotide sequence ID" value="XM_062785064.1"/>
</dbReference>
<dbReference type="Proteomes" id="UP001302676">
    <property type="component" value="Unassembled WGS sequence"/>
</dbReference>
<keyword evidence="2" id="KW-1185">Reference proteome</keyword>
<proteinExistence type="predicted"/>
<sequence>MAAACGPGQTPCSYRDGFTVNVKSHVPPAPFGGRDYGSGPRAAVSQHDLRSLKPTELVMANPPLETADPPSPHIQTLSVDCELAVIDGRGAQVVLYTIKPMDLTGDGFQAVAKIYDPLYYSFSHKDVPSVPYDVTRFADEDYSREATAYEHLQAVGQARHFTPKYFGSYTFTANLQIGKKTPPQSRPVHLILIEYVPGKSIRDLYTGPAPVAATFDEVYRLEVLARIIDGKAKLRFKGLDQQDLAAPNPSSIPRVVLIDYSISVIYVKTMRKIGPYNGTTLPPNPMRIHWNNSLQEFSGWIPAMWETSPRPRQEWLKKRFGGKNLSRYAPIKKELEFSEY</sequence>